<dbReference type="PANTHER" id="PTHR28336:SF4">
    <property type="entry name" value="DEATH DOMAIN-CONTAINING PROTEIN 1"/>
    <property type="match status" value="1"/>
</dbReference>
<dbReference type="Gene3D" id="2.60.220.30">
    <property type="match status" value="1"/>
</dbReference>
<keyword evidence="3" id="KW-1185">Reference proteome</keyword>
<evidence type="ECO:0000313" key="2">
    <source>
        <dbReference type="EMBL" id="KAK7176039.1"/>
    </source>
</evidence>
<gene>
    <name evidence="2" type="ORF">R3I93_000336</name>
</gene>
<dbReference type="PANTHER" id="PTHR28336">
    <property type="entry name" value="BA1-643"/>
    <property type="match status" value="1"/>
</dbReference>
<sequence>MADPASQLTLSQENNLLNLLHEAAEELRGVLQPAKAREDTGHRDSAGLHTRLLQVLRTFCEVHTQRVCVLREVLCGTASTLTGHRMCSNLAHTLPDTESQEKTADVDASYGSQFYQDHVTDVILNVLEDVHVIVNQLSVMSKRLDTGIAFLTEVSEERGYLTGTGPLDTTDRIQPESRDISISLDQQDHWLANVQSTRLSDPVKRCNGCMDDKNTSEESSREEIRVHSPYKTMVTDCKKCINMNGEVEEEKKQEEKEKSSGQGGERLKRTLVTVGLADRARSSESPRVCYITAPSEVVNVLSCEVVDGLSSLMVSGSEELVSTVLRIQNSSHVNCPFPLTIAVPFQASYRGNYREITVKVVDPEQRVSYTTPTSTKGFYGGQRGWFAVVRVYSLGVFAVLSRLRTESFTVPRTGLSHKLSVDSRICLDYLPGSFTAPVVSQVTVQPVDAFVLSSLKSKNDSYHTAITSTPLLYISHPSTLKLRRPLTLILPCPPISEKRRAGEDTDRPTLISGTFSPQQIRVDGVSVKTHKECKEQLAVLGRIESRWKVLDKVSVKNLQNSLVCFELPESYERLIVLRIQSSVKSSYLTSLVEELEEAVKIFSVTVVLHHERLDPSSVVVAALPSRDVSAALCELQALGYCGPPEPSSELSMREGEPLLLRFSGNITCNDPIGNEQTDSHIITFHNQRRNRLYLRLKEVDPFGNYSSLHYKGVTSLFKVTKGQLFWNGDRAAVSKDCPLEEPICRMTLTLPKSARTVCQPVSVKVIQLSQTDPLSDELLSWLCDELTEDDAALLFTSLRLRRSAVQIARLRAPHSLSEQAFHILTAWRRGLPSSSPKCPMLAHCLTRAGRPDLTRKLLLRKAADYKTEERKARET</sequence>
<dbReference type="SUPFAM" id="SSF47986">
    <property type="entry name" value="DEATH domain"/>
    <property type="match status" value="1"/>
</dbReference>
<name>A0AAN9DKR3_9TELE</name>
<dbReference type="Gene3D" id="1.10.533.10">
    <property type="entry name" value="Death Domain, Fas"/>
    <property type="match status" value="1"/>
</dbReference>
<feature type="compositionally biased region" description="Basic and acidic residues" evidence="1">
    <location>
        <begin position="249"/>
        <end position="259"/>
    </location>
</feature>
<comment type="caution">
    <text evidence="2">The sequence shown here is derived from an EMBL/GenBank/DDBJ whole genome shotgun (WGS) entry which is preliminary data.</text>
</comment>
<accession>A0AAN9DKR3</accession>
<feature type="region of interest" description="Disordered" evidence="1">
    <location>
        <begin position="247"/>
        <end position="267"/>
    </location>
</feature>
<evidence type="ECO:0008006" key="4">
    <source>
        <dbReference type="Google" id="ProtNLM"/>
    </source>
</evidence>
<evidence type="ECO:0000313" key="3">
    <source>
        <dbReference type="Proteomes" id="UP001364617"/>
    </source>
</evidence>
<proteinExistence type="predicted"/>
<dbReference type="AlphaFoldDB" id="A0AAN9DKR3"/>
<protein>
    <recommendedName>
        <fullName evidence="4">Death domain containing 1</fullName>
    </recommendedName>
</protein>
<organism evidence="2 3">
    <name type="scientific">Phoxinus phoxinus</name>
    <name type="common">Eurasian minnow</name>
    <dbReference type="NCBI Taxonomy" id="58324"/>
    <lineage>
        <taxon>Eukaryota</taxon>
        <taxon>Metazoa</taxon>
        <taxon>Chordata</taxon>
        <taxon>Craniata</taxon>
        <taxon>Vertebrata</taxon>
        <taxon>Euteleostomi</taxon>
        <taxon>Actinopterygii</taxon>
        <taxon>Neopterygii</taxon>
        <taxon>Teleostei</taxon>
        <taxon>Ostariophysi</taxon>
        <taxon>Cypriniformes</taxon>
        <taxon>Leuciscidae</taxon>
        <taxon>Phoxininae</taxon>
        <taxon>Phoxinus</taxon>
    </lineage>
</organism>
<dbReference type="InterPro" id="IPR011029">
    <property type="entry name" value="DEATH-like_dom_sf"/>
</dbReference>
<dbReference type="EMBL" id="JAYKXH010000001">
    <property type="protein sequence ID" value="KAK7176039.1"/>
    <property type="molecule type" value="Genomic_DNA"/>
</dbReference>
<reference evidence="2 3" key="1">
    <citation type="submission" date="2024-02" db="EMBL/GenBank/DDBJ databases">
        <title>Chromosome-level genome assembly of the Eurasian Minnow (Phoxinus phoxinus).</title>
        <authorList>
            <person name="Oriowo T.O."/>
            <person name="Martin S."/>
            <person name="Stange M."/>
            <person name="Chrysostomakis Y."/>
            <person name="Brown T."/>
            <person name="Winkler S."/>
            <person name="Kukowka S."/>
            <person name="Myers E.W."/>
            <person name="Bohne A."/>
        </authorList>
    </citation>
    <scope>NUCLEOTIDE SEQUENCE [LARGE SCALE GENOMIC DNA]</scope>
    <source>
        <strain evidence="2">ZFMK-TIS-60720</strain>
        <tissue evidence="2">Whole Organism</tissue>
    </source>
</reference>
<dbReference type="Proteomes" id="UP001364617">
    <property type="component" value="Unassembled WGS sequence"/>
</dbReference>
<evidence type="ECO:0000256" key="1">
    <source>
        <dbReference type="SAM" id="MobiDB-lite"/>
    </source>
</evidence>